<keyword evidence="3" id="KW-1185">Reference proteome</keyword>
<name>A0A4P9W6H8_9FUNG</name>
<dbReference type="Proteomes" id="UP000269721">
    <property type="component" value="Unassembled WGS sequence"/>
</dbReference>
<reference evidence="3" key="1">
    <citation type="journal article" date="2018" name="Nat. Microbiol.">
        <title>Leveraging single-cell genomics to expand the fungal tree of life.</title>
        <authorList>
            <person name="Ahrendt S.R."/>
            <person name="Quandt C.A."/>
            <person name="Ciobanu D."/>
            <person name="Clum A."/>
            <person name="Salamov A."/>
            <person name="Andreopoulos B."/>
            <person name="Cheng J.F."/>
            <person name="Woyke T."/>
            <person name="Pelin A."/>
            <person name="Henrissat B."/>
            <person name="Reynolds N.K."/>
            <person name="Benny G.L."/>
            <person name="Smith M.E."/>
            <person name="James T.Y."/>
            <person name="Grigoriev I.V."/>
        </authorList>
    </citation>
    <scope>NUCLEOTIDE SEQUENCE [LARGE SCALE GENOMIC DNA]</scope>
</reference>
<accession>A0A4P9W6H8</accession>
<protein>
    <submittedName>
        <fullName evidence="2">Uncharacterized protein</fullName>
    </submittedName>
</protein>
<evidence type="ECO:0000256" key="1">
    <source>
        <dbReference type="SAM" id="MobiDB-lite"/>
    </source>
</evidence>
<dbReference type="EMBL" id="KZ998273">
    <property type="protein sequence ID" value="RKO86350.1"/>
    <property type="molecule type" value="Genomic_DNA"/>
</dbReference>
<feature type="region of interest" description="Disordered" evidence="1">
    <location>
        <begin position="1"/>
        <end position="20"/>
    </location>
</feature>
<evidence type="ECO:0000313" key="2">
    <source>
        <dbReference type="EMBL" id="RKO86350.1"/>
    </source>
</evidence>
<feature type="non-terminal residue" evidence="2">
    <location>
        <position position="317"/>
    </location>
</feature>
<gene>
    <name evidence="2" type="ORF">BDK51DRAFT_31358</name>
</gene>
<dbReference type="AlphaFoldDB" id="A0A4P9W6H8"/>
<sequence>MFSHPSPPRGATRGMGREENGMKFQVTDFTCFWTLIDQRMAGLPGCPGETEFGQREGNREGAGSSDVLDVFGTTFSDHRRYLLGIKSLDYHRRQANESGTRERRRRSPPSGDAFIQTSSRSPALPFLRDPGLLNLTLNFRAVSNMVVIICLASALMVVTFNGADDTVNESMTEGGECDFGLIGTFADGFFGNSLAFSHGHSSFGCDGSCGDSKLVLSQTFAISSIEQTADPWSQTAHSISHLTAAPPQTNTLNTPQVFEMTYGCFNMTEEMQQTPSIYDYIQSLATNHTSSLMDFPVALYDIAAAQDRRSSYIGAAV</sequence>
<evidence type="ECO:0000313" key="3">
    <source>
        <dbReference type="Proteomes" id="UP000269721"/>
    </source>
</evidence>
<organism evidence="2 3">
    <name type="scientific">Blyttiomyces helicus</name>
    <dbReference type="NCBI Taxonomy" id="388810"/>
    <lineage>
        <taxon>Eukaryota</taxon>
        <taxon>Fungi</taxon>
        <taxon>Fungi incertae sedis</taxon>
        <taxon>Chytridiomycota</taxon>
        <taxon>Chytridiomycota incertae sedis</taxon>
        <taxon>Chytridiomycetes</taxon>
        <taxon>Chytridiomycetes incertae sedis</taxon>
        <taxon>Blyttiomyces</taxon>
    </lineage>
</organism>
<feature type="region of interest" description="Disordered" evidence="1">
    <location>
        <begin position="46"/>
        <end position="65"/>
    </location>
</feature>
<proteinExistence type="predicted"/>
<feature type="region of interest" description="Disordered" evidence="1">
    <location>
        <begin position="93"/>
        <end position="117"/>
    </location>
</feature>